<evidence type="ECO:0000259" key="10">
    <source>
        <dbReference type="Pfam" id="PF06762"/>
    </source>
</evidence>
<dbReference type="AlphaFoldDB" id="A0A834VGZ9"/>
<dbReference type="PANTHER" id="PTHR14463:SF5">
    <property type="entry name" value="LIPASE MATURATION FACTOR 2"/>
    <property type="match status" value="1"/>
</dbReference>
<evidence type="ECO:0000256" key="3">
    <source>
        <dbReference type="ARBA" id="ARBA00022692"/>
    </source>
</evidence>
<dbReference type="InterPro" id="IPR057434">
    <property type="entry name" value="LMF1/2_N"/>
</dbReference>
<evidence type="ECO:0000256" key="1">
    <source>
        <dbReference type="ARBA" id="ARBA00004477"/>
    </source>
</evidence>
<evidence type="ECO:0000256" key="8">
    <source>
        <dbReference type="RuleBase" id="RU361229"/>
    </source>
</evidence>
<sequence>MAKSSAKVQSVSKGSKIPRATNPSLSKQMDSNKNRAKNSSEQKKNSTEKQNKNFSKQNSLNACIDEEEDRRQAQKTKMISKESIAQMKKSDQIDSRIAKSNLKNEISFKKIDSISSIEYDEWNSPVQNIFLWFVSAIYFFAFYSFYIQIRGLYGDTGILPLKHYAFQLIGSNKTITLDALQTKSPSLVWLFAFNTGLSLTSSLEFIALLGIGTSFLQLLFDSFRCPINYLLLFILYGSCVNVGQTFLYFQWDTFLLEVGALTVLISKRSTGMNSFWNRFCPHPQLVLWTAKWLLFKFMLSSGVVKFTARCPLWWSLRALDVHFESQPLPTSLAWWIHRLPQNWLHFFVIVHFVMEIACPFIFFTPFKSFQILAFLSQILLQIAIFLTGNYNFFNMLTMILSITLLSDDLFRRKRIANQSTHSRINLKTIETICFGIFIGSIVYYTIYFFDIKFDTADLWNGPQSKINFTYDQFDLFVINCITISIALGVISLIVISIYSFYKCCSYGSFIGKLIHCITTTFYTILCAIILVLSIVPLSELDTTGQQSRTFVSKNMQSGFGFVQHHHIMSSYGLFRSMTGDGGRPELMIEVSNDDKWISVPFKYKPVDLHKPPEFVVPHQPRLDWQMWFAALSSYQNNPWLLHLSYRILTGSDDVLDLLDKNSISFQTPPKYLE</sequence>
<name>A0A834VGZ9_SARSC</name>
<keyword evidence="5 8" id="KW-1133">Transmembrane helix</keyword>
<feature type="transmembrane region" description="Helical" evidence="8">
    <location>
        <begin position="227"/>
        <end position="249"/>
    </location>
</feature>
<organism evidence="12">
    <name type="scientific">Sarcoptes scabiei</name>
    <name type="common">Itch mite</name>
    <name type="synonym">Acarus scabiei</name>
    <dbReference type="NCBI Taxonomy" id="52283"/>
    <lineage>
        <taxon>Eukaryota</taxon>
        <taxon>Metazoa</taxon>
        <taxon>Ecdysozoa</taxon>
        <taxon>Arthropoda</taxon>
        <taxon>Chelicerata</taxon>
        <taxon>Arachnida</taxon>
        <taxon>Acari</taxon>
        <taxon>Acariformes</taxon>
        <taxon>Sarcoptiformes</taxon>
        <taxon>Astigmata</taxon>
        <taxon>Psoroptidia</taxon>
        <taxon>Sarcoptoidea</taxon>
        <taxon>Sarcoptidae</taxon>
        <taxon>Sarcoptinae</taxon>
        <taxon>Sarcoptes</taxon>
    </lineage>
</organism>
<comment type="subcellular location">
    <subcellularLocation>
        <location evidence="1 8">Endoplasmic reticulum membrane</location>
        <topology evidence="1 8">Multi-pass membrane protein</topology>
    </subcellularLocation>
</comment>
<feature type="transmembrane region" description="Helical" evidence="8">
    <location>
        <begin position="129"/>
        <end position="149"/>
    </location>
</feature>
<feature type="domain" description="Lipase maturation factor 1/2 N-terminal" evidence="10">
    <location>
        <begin position="248"/>
        <end position="410"/>
    </location>
</feature>
<dbReference type="Pfam" id="PF06762">
    <property type="entry name" value="LMF1"/>
    <property type="match status" value="1"/>
</dbReference>
<proteinExistence type="inferred from homology"/>
<dbReference type="GO" id="GO:0051604">
    <property type="term" value="P:protein maturation"/>
    <property type="evidence" value="ECO:0007669"/>
    <property type="project" value="InterPro"/>
</dbReference>
<dbReference type="EnsemblMetazoa" id="SSS_773s_mrna">
    <property type="protein sequence ID" value="KAF7496486.1"/>
    <property type="gene ID" value="SSS_773"/>
</dbReference>
<reference evidence="14" key="1">
    <citation type="journal article" date="2020" name="PLoS Negl. Trop. Dis.">
        <title>High-quality nuclear genome for Sarcoptes scabiei-A critical resource for a neglected parasite.</title>
        <authorList>
            <person name="Korhonen P.K."/>
            <person name="Gasser R.B."/>
            <person name="Ma G."/>
            <person name="Wang T."/>
            <person name="Stroehlein A.J."/>
            <person name="Young N.D."/>
            <person name="Ang C.S."/>
            <person name="Fernando D.D."/>
            <person name="Lu H.C."/>
            <person name="Taylor S."/>
            <person name="Reynolds S.L."/>
            <person name="Mofiz E."/>
            <person name="Najaraj S.H."/>
            <person name="Gowda H."/>
            <person name="Madugundu A."/>
            <person name="Renuse S."/>
            <person name="Holt D."/>
            <person name="Pandey A."/>
            <person name="Papenfuss A.T."/>
            <person name="Fischer K."/>
        </authorList>
    </citation>
    <scope>NUCLEOTIDE SEQUENCE [LARGE SCALE GENOMIC DNA]</scope>
</reference>
<evidence type="ECO:0000256" key="7">
    <source>
        <dbReference type="ARBA" id="ARBA00023180"/>
    </source>
</evidence>
<dbReference type="Proteomes" id="UP000070412">
    <property type="component" value="Unassembled WGS sequence"/>
</dbReference>
<dbReference type="Pfam" id="PF25179">
    <property type="entry name" value="LMF1_C"/>
    <property type="match status" value="1"/>
</dbReference>
<reference evidence="13" key="3">
    <citation type="submission" date="2022-06" db="UniProtKB">
        <authorList>
            <consortium name="EnsemblMetazoa"/>
        </authorList>
    </citation>
    <scope>IDENTIFICATION</scope>
</reference>
<evidence type="ECO:0000256" key="2">
    <source>
        <dbReference type="ARBA" id="ARBA00005512"/>
    </source>
</evidence>
<evidence type="ECO:0000259" key="11">
    <source>
        <dbReference type="Pfam" id="PF25179"/>
    </source>
</evidence>
<feature type="transmembrane region" description="Helical" evidence="8">
    <location>
        <begin position="431"/>
        <end position="449"/>
    </location>
</feature>
<keyword evidence="6 8" id="KW-0472">Membrane</keyword>
<evidence type="ECO:0000256" key="6">
    <source>
        <dbReference type="ARBA" id="ARBA00023136"/>
    </source>
</evidence>
<keyword evidence="4 8" id="KW-0256">Endoplasmic reticulum</keyword>
<dbReference type="EMBL" id="WVUK01000006">
    <property type="protein sequence ID" value="KAF7496486.1"/>
    <property type="molecule type" value="Genomic_DNA"/>
</dbReference>
<dbReference type="OrthoDB" id="434126at2759"/>
<keyword evidence="7" id="KW-0325">Glycoprotein</keyword>
<keyword evidence="3 8" id="KW-0812">Transmembrane</keyword>
<dbReference type="GO" id="GO:0005789">
    <property type="term" value="C:endoplasmic reticulum membrane"/>
    <property type="evidence" value="ECO:0007669"/>
    <property type="project" value="UniProtKB-SubCell"/>
</dbReference>
<feature type="compositionally biased region" description="Basic and acidic residues" evidence="9">
    <location>
        <begin position="30"/>
        <end position="51"/>
    </location>
</feature>
<feature type="compositionally biased region" description="Polar residues" evidence="9">
    <location>
        <begin position="52"/>
        <end position="61"/>
    </location>
</feature>
<feature type="transmembrane region" description="Helical" evidence="8">
    <location>
        <begin position="187"/>
        <end position="220"/>
    </location>
</feature>
<dbReference type="InterPro" id="IPR057433">
    <property type="entry name" value="LMF1/2_C"/>
</dbReference>
<feature type="region of interest" description="Disordered" evidence="9">
    <location>
        <begin position="1"/>
        <end position="87"/>
    </location>
</feature>
<evidence type="ECO:0000256" key="4">
    <source>
        <dbReference type="ARBA" id="ARBA00022824"/>
    </source>
</evidence>
<evidence type="ECO:0000256" key="9">
    <source>
        <dbReference type="SAM" id="MobiDB-lite"/>
    </source>
</evidence>
<dbReference type="PANTHER" id="PTHR14463">
    <property type="entry name" value="LIPASE MATURATION FACTOR"/>
    <property type="match status" value="1"/>
</dbReference>
<dbReference type="InterPro" id="IPR009613">
    <property type="entry name" value="LMF"/>
</dbReference>
<gene>
    <name evidence="12" type="primary">SSS_773g</name>
    <name evidence="12" type="ORF">SSS_773</name>
</gene>
<accession>A0A834VGZ9</accession>
<reference evidence="12" key="2">
    <citation type="submission" date="2020-01" db="EMBL/GenBank/DDBJ databases">
        <authorList>
            <person name="Korhonen P.K.K."/>
            <person name="Guangxu M.G."/>
            <person name="Wang T.W."/>
            <person name="Stroehlein A.J.S."/>
            <person name="Young N.D."/>
            <person name="Ang C.-S.A."/>
            <person name="Fernando D.W.F."/>
            <person name="Lu H.L."/>
            <person name="Taylor S.T."/>
            <person name="Ehtesham M.E.M."/>
            <person name="Najaraj S.H.N."/>
            <person name="Harsha G.H.G."/>
            <person name="Madugundu A.M."/>
            <person name="Renuse S.R."/>
            <person name="Holt D.H."/>
            <person name="Pandey A.P."/>
            <person name="Papenfuss A.P."/>
            <person name="Gasser R.B.G."/>
            <person name="Fischer K.F."/>
        </authorList>
    </citation>
    <scope>NUCLEOTIDE SEQUENCE</scope>
    <source>
        <strain evidence="12">SSS_KF_BRIS2020</strain>
    </source>
</reference>
<feature type="transmembrane region" description="Helical" evidence="8">
    <location>
        <begin position="392"/>
        <end position="410"/>
    </location>
</feature>
<comment type="function">
    <text evidence="8">Involved in the maturation of specific proteins in the endoplasmic reticulum.</text>
</comment>
<evidence type="ECO:0000313" key="14">
    <source>
        <dbReference type="Proteomes" id="UP000070412"/>
    </source>
</evidence>
<feature type="transmembrane region" description="Helical" evidence="8">
    <location>
        <begin position="476"/>
        <end position="501"/>
    </location>
</feature>
<feature type="compositionally biased region" description="Low complexity" evidence="9">
    <location>
        <begin position="1"/>
        <end position="15"/>
    </location>
</feature>
<evidence type="ECO:0000313" key="12">
    <source>
        <dbReference type="EMBL" id="KAF7496486.1"/>
    </source>
</evidence>
<comment type="similarity">
    <text evidence="2 8">Belongs to the lipase maturation factor family.</text>
</comment>
<evidence type="ECO:0000256" key="5">
    <source>
        <dbReference type="ARBA" id="ARBA00022989"/>
    </source>
</evidence>
<feature type="domain" description="Lipase maturation factor 1/2 C-terminal" evidence="11">
    <location>
        <begin position="567"/>
        <end position="672"/>
    </location>
</feature>
<protein>
    <recommendedName>
        <fullName evidence="8">Lipase maturation factor</fullName>
    </recommendedName>
</protein>
<feature type="transmembrane region" description="Helical" evidence="8">
    <location>
        <begin position="513"/>
        <end position="537"/>
    </location>
</feature>
<feature type="transmembrane region" description="Helical" evidence="8">
    <location>
        <begin position="343"/>
        <end position="362"/>
    </location>
</feature>
<evidence type="ECO:0000313" key="13">
    <source>
        <dbReference type="EnsemblMetazoa" id="KAF7496486.1"/>
    </source>
</evidence>
<keyword evidence="14" id="KW-1185">Reference proteome</keyword>